<accession>A0A482TMY2</accession>
<dbReference type="Gene3D" id="1.10.10.10">
    <property type="entry name" value="Winged helix-like DNA-binding domain superfamily/Winged helix DNA-binding domain"/>
    <property type="match status" value="1"/>
</dbReference>
<sequence>MEVPMETDSHLSTLKAMTSRHCILEQIHNGIRDKRDLHENLNTSRTTIDRAVRELEEENILHRREGYCEFTRFGRLAYQEFCKTSQIFETLSNANELLSILPEESDLNINLLQDANVKLADQRAPVAPFRHFTPIPNSEQIQAMLPVLFPQHSSSCVRE</sequence>
<dbReference type="AlphaFoldDB" id="A0A482TMY2"/>
<dbReference type="Pfam" id="PF25213">
    <property type="entry name" value="HVO_A0261_N"/>
    <property type="match status" value="1"/>
</dbReference>
<evidence type="ECO:0000313" key="2">
    <source>
        <dbReference type="EMBL" id="RYJ14571.1"/>
    </source>
</evidence>
<feature type="domain" description="HVO-A0261-like N-terminal" evidence="1">
    <location>
        <begin position="11"/>
        <end position="85"/>
    </location>
</feature>
<dbReference type="Proteomes" id="UP000294028">
    <property type="component" value="Unassembled WGS sequence"/>
</dbReference>
<reference evidence="2 3" key="1">
    <citation type="submission" date="2018-12" db="EMBL/GenBank/DDBJ databases">
        <title>Genome analysis provides insights into bioremediation potentialities of Halogeometricum borinquense strain N11.</title>
        <authorList>
            <person name="Najjari A."/>
            <person name="Youssef N."/>
            <person name="Fhoula I."/>
            <person name="Ben Dhia O."/>
            <person name="Mahjoubi M."/>
            <person name="Ouzari H.I."/>
            <person name="Cherif A."/>
        </authorList>
    </citation>
    <scope>NUCLEOTIDE SEQUENCE [LARGE SCALE GENOMIC DNA]</scope>
    <source>
        <strain evidence="2 3">N11</strain>
    </source>
</reference>
<gene>
    <name evidence="2" type="ORF">ELS19_11835</name>
</gene>
<evidence type="ECO:0000259" key="1">
    <source>
        <dbReference type="Pfam" id="PF25213"/>
    </source>
</evidence>
<organism evidence="2 3">
    <name type="scientific">Halogeometricum borinquense</name>
    <dbReference type="NCBI Taxonomy" id="60847"/>
    <lineage>
        <taxon>Archaea</taxon>
        <taxon>Methanobacteriati</taxon>
        <taxon>Methanobacteriota</taxon>
        <taxon>Stenosarchaea group</taxon>
        <taxon>Halobacteria</taxon>
        <taxon>Halobacteriales</taxon>
        <taxon>Haloferacaceae</taxon>
        <taxon>Halogeometricum</taxon>
    </lineage>
</organism>
<protein>
    <submittedName>
        <fullName evidence="2">GntR family transcriptional regulator</fullName>
    </submittedName>
</protein>
<dbReference type="InterPro" id="IPR036388">
    <property type="entry name" value="WH-like_DNA-bd_sf"/>
</dbReference>
<proteinExistence type="predicted"/>
<dbReference type="EMBL" id="RZHH01000002">
    <property type="protein sequence ID" value="RYJ14571.1"/>
    <property type="molecule type" value="Genomic_DNA"/>
</dbReference>
<evidence type="ECO:0000313" key="3">
    <source>
        <dbReference type="Proteomes" id="UP000294028"/>
    </source>
</evidence>
<dbReference type="InterPro" id="IPR036390">
    <property type="entry name" value="WH_DNA-bd_sf"/>
</dbReference>
<name>A0A482TMY2_9EURY</name>
<comment type="caution">
    <text evidence="2">The sequence shown here is derived from an EMBL/GenBank/DDBJ whole genome shotgun (WGS) entry which is preliminary data.</text>
</comment>
<dbReference type="InterPro" id="IPR057527">
    <property type="entry name" value="HVO_A0261-like_N"/>
</dbReference>
<dbReference type="SUPFAM" id="SSF46785">
    <property type="entry name" value="Winged helix' DNA-binding domain"/>
    <property type="match status" value="1"/>
</dbReference>